<accession>A0ABW0W8F7</accession>
<reference evidence="2" key="1">
    <citation type="journal article" date="2019" name="Int. J. Syst. Evol. Microbiol.">
        <title>The Global Catalogue of Microorganisms (GCM) 10K type strain sequencing project: providing services to taxonomists for standard genome sequencing and annotation.</title>
        <authorList>
            <consortium name="The Broad Institute Genomics Platform"/>
            <consortium name="The Broad Institute Genome Sequencing Center for Infectious Disease"/>
            <person name="Wu L."/>
            <person name="Ma J."/>
        </authorList>
    </citation>
    <scope>NUCLEOTIDE SEQUENCE [LARGE SCALE GENOMIC DNA]</scope>
    <source>
        <strain evidence="2">KCTC 5701</strain>
    </source>
</reference>
<dbReference type="RefSeq" id="WP_344347261.1">
    <property type="nucleotide sequence ID" value="NZ_BAAASM010000009.1"/>
</dbReference>
<sequence>MPHDSDPYLDTAQVGDRAGVQPGTIRLYLKRTRKRVADGLPVRPADFPLPDDQAQRSPVWRSSTIDAWLAHRPGRGRRTPDV</sequence>
<organism evidence="1 2">
    <name type="scientific">Streptomyces nogalater</name>
    <dbReference type="NCBI Taxonomy" id="38314"/>
    <lineage>
        <taxon>Bacteria</taxon>
        <taxon>Bacillati</taxon>
        <taxon>Actinomycetota</taxon>
        <taxon>Actinomycetes</taxon>
        <taxon>Kitasatosporales</taxon>
        <taxon>Streptomycetaceae</taxon>
        <taxon>Streptomyces</taxon>
    </lineage>
</organism>
<gene>
    <name evidence="1" type="ORF">ACFP3J_03160</name>
</gene>
<proteinExistence type="predicted"/>
<evidence type="ECO:0000313" key="2">
    <source>
        <dbReference type="Proteomes" id="UP001596065"/>
    </source>
</evidence>
<protein>
    <submittedName>
        <fullName evidence="1">Helix-turn-helix transcriptional regulator</fullName>
    </submittedName>
</protein>
<name>A0ABW0W8F7_STRNO</name>
<comment type="caution">
    <text evidence="1">The sequence shown here is derived from an EMBL/GenBank/DDBJ whole genome shotgun (WGS) entry which is preliminary data.</text>
</comment>
<keyword evidence="2" id="KW-1185">Reference proteome</keyword>
<evidence type="ECO:0000313" key="1">
    <source>
        <dbReference type="EMBL" id="MFC5654492.1"/>
    </source>
</evidence>
<dbReference type="EMBL" id="JBHSOE010000003">
    <property type="protein sequence ID" value="MFC5654492.1"/>
    <property type="molecule type" value="Genomic_DNA"/>
</dbReference>
<dbReference type="Proteomes" id="UP001596065">
    <property type="component" value="Unassembled WGS sequence"/>
</dbReference>